<feature type="domain" description="HNH nuclease" evidence="1">
    <location>
        <begin position="56"/>
        <end position="106"/>
    </location>
</feature>
<keyword evidence="2" id="KW-0255">Endonuclease</keyword>
<proteinExistence type="predicted"/>
<name>A0A3N6P1P9_9EURY</name>
<gene>
    <name evidence="2" type="ORF">EA462_05645</name>
</gene>
<evidence type="ECO:0000313" key="2">
    <source>
        <dbReference type="EMBL" id="RQG91449.1"/>
    </source>
</evidence>
<dbReference type="Pfam" id="PF01844">
    <property type="entry name" value="HNH"/>
    <property type="match status" value="1"/>
</dbReference>
<dbReference type="AlphaFoldDB" id="A0A3N6P1P9"/>
<dbReference type="CDD" id="cd00085">
    <property type="entry name" value="HNHc"/>
    <property type="match status" value="1"/>
</dbReference>
<comment type="caution">
    <text evidence="2">The sequence shown here is derived from an EMBL/GenBank/DDBJ whole genome shotgun (WGS) entry which is preliminary data.</text>
</comment>
<sequence length="135" mass="15314">MRKCTTRVWFRRSHSCANGAERSSSALILKQMVPAFALKSAEWRRADGDWSAHSEDGRDEALERDNHECQRCGEDTDIEVHHLIPRSAGGPDKAENLVTLCSKCHSWVHAAGFSQLLEERSDLYEELREAVCDED</sequence>
<protein>
    <submittedName>
        <fullName evidence="2">HNH endonuclease</fullName>
    </submittedName>
</protein>
<reference evidence="2 3" key="1">
    <citation type="submission" date="2018-10" db="EMBL/GenBank/DDBJ databases">
        <title>Natrarchaeobius chitinivorans gen. nov., sp. nov., and Natrarchaeobius haloalkaliphilus sp. nov., alkaliphilic, chitin-utilizing haloarchaea from hypersaline alkaline lakes.</title>
        <authorList>
            <person name="Sorokin D.Y."/>
            <person name="Elcheninov A.G."/>
            <person name="Kostrikina N.A."/>
            <person name="Bale N.J."/>
            <person name="Sinninghe Damste J.S."/>
            <person name="Khijniak T.V."/>
            <person name="Kublanov I.V."/>
            <person name="Toshchakov S.V."/>
        </authorList>
    </citation>
    <scope>NUCLEOTIDE SEQUENCE [LARGE SCALE GENOMIC DNA]</scope>
    <source>
        <strain evidence="2 3">AArcht-Sl</strain>
    </source>
</reference>
<dbReference type="GO" id="GO:0008270">
    <property type="term" value="F:zinc ion binding"/>
    <property type="evidence" value="ECO:0007669"/>
    <property type="project" value="InterPro"/>
</dbReference>
<evidence type="ECO:0000313" key="3">
    <source>
        <dbReference type="Proteomes" id="UP000273828"/>
    </source>
</evidence>
<dbReference type="OrthoDB" id="11472at2157"/>
<dbReference type="Gene3D" id="1.10.30.50">
    <property type="match status" value="1"/>
</dbReference>
<organism evidence="2 3">
    <name type="scientific">Natrarchaeobius halalkaliphilus</name>
    <dbReference type="NCBI Taxonomy" id="1679091"/>
    <lineage>
        <taxon>Archaea</taxon>
        <taxon>Methanobacteriati</taxon>
        <taxon>Methanobacteriota</taxon>
        <taxon>Stenosarchaea group</taxon>
        <taxon>Halobacteria</taxon>
        <taxon>Halobacteriales</taxon>
        <taxon>Natrialbaceae</taxon>
        <taxon>Natrarchaeobius</taxon>
    </lineage>
</organism>
<dbReference type="GO" id="GO:0004519">
    <property type="term" value="F:endonuclease activity"/>
    <property type="evidence" value="ECO:0007669"/>
    <property type="project" value="UniProtKB-KW"/>
</dbReference>
<dbReference type="PANTHER" id="PTHR33877">
    <property type="entry name" value="SLL1193 PROTEIN"/>
    <property type="match status" value="1"/>
</dbReference>
<dbReference type="SMART" id="SM00507">
    <property type="entry name" value="HNHc"/>
    <property type="match status" value="1"/>
</dbReference>
<dbReference type="InterPro" id="IPR003615">
    <property type="entry name" value="HNH_nuc"/>
</dbReference>
<keyword evidence="3" id="KW-1185">Reference proteome</keyword>
<dbReference type="PANTHER" id="PTHR33877:SF2">
    <property type="entry name" value="OS07G0170200 PROTEIN"/>
    <property type="match status" value="1"/>
</dbReference>
<dbReference type="GO" id="GO:0003676">
    <property type="term" value="F:nucleic acid binding"/>
    <property type="evidence" value="ECO:0007669"/>
    <property type="project" value="InterPro"/>
</dbReference>
<dbReference type="Proteomes" id="UP000273828">
    <property type="component" value="Unassembled WGS sequence"/>
</dbReference>
<accession>A0A3N6P1P9</accession>
<dbReference type="InterPro" id="IPR002711">
    <property type="entry name" value="HNH"/>
</dbReference>
<keyword evidence="2" id="KW-0378">Hydrolase</keyword>
<dbReference type="InterPro" id="IPR052892">
    <property type="entry name" value="NA-targeting_endonuclease"/>
</dbReference>
<dbReference type="EMBL" id="REFY01000002">
    <property type="protein sequence ID" value="RQG91449.1"/>
    <property type="molecule type" value="Genomic_DNA"/>
</dbReference>
<evidence type="ECO:0000259" key="1">
    <source>
        <dbReference type="SMART" id="SM00507"/>
    </source>
</evidence>
<keyword evidence="2" id="KW-0540">Nuclease</keyword>